<feature type="domain" description="Outer membrane protein beta-barrel" evidence="1">
    <location>
        <begin position="24"/>
        <end position="171"/>
    </location>
</feature>
<accession>A0AAE3KWC7</accession>
<evidence type="ECO:0000313" key="2">
    <source>
        <dbReference type="EMBL" id="MCP9765501.1"/>
    </source>
</evidence>
<protein>
    <submittedName>
        <fullName evidence="2">PorT family protein</fullName>
    </submittedName>
</protein>
<dbReference type="AlphaFoldDB" id="A0AAE3KWC7"/>
<dbReference type="Proteomes" id="UP001204144">
    <property type="component" value="Unassembled WGS sequence"/>
</dbReference>
<name>A0AAE3KWC7_9BACT</name>
<evidence type="ECO:0000259" key="1">
    <source>
        <dbReference type="Pfam" id="PF13568"/>
    </source>
</evidence>
<dbReference type="EMBL" id="RJUF01000184">
    <property type="protein sequence ID" value="MCP9765501.1"/>
    <property type="molecule type" value="Genomic_DNA"/>
</dbReference>
<evidence type="ECO:0000313" key="3">
    <source>
        <dbReference type="Proteomes" id="UP001204144"/>
    </source>
</evidence>
<organism evidence="2 3">
    <name type="scientific">Lacihabitans soyangensis</name>
    <dbReference type="NCBI Taxonomy" id="869394"/>
    <lineage>
        <taxon>Bacteria</taxon>
        <taxon>Pseudomonadati</taxon>
        <taxon>Bacteroidota</taxon>
        <taxon>Cytophagia</taxon>
        <taxon>Cytophagales</taxon>
        <taxon>Leadbetterellaceae</taxon>
        <taxon>Lacihabitans</taxon>
    </lineage>
</organism>
<proteinExistence type="predicted"/>
<gene>
    <name evidence="2" type="ORF">EGI31_21410</name>
</gene>
<dbReference type="InterPro" id="IPR025665">
    <property type="entry name" value="Beta-barrel_OMP_2"/>
</dbReference>
<reference evidence="2 3" key="1">
    <citation type="submission" date="2018-11" db="EMBL/GenBank/DDBJ databases">
        <title>Novel bacteria species description.</title>
        <authorList>
            <person name="Han J.-H."/>
        </authorList>
    </citation>
    <scope>NUCLEOTIDE SEQUENCE [LARGE SCALE GENOMIC DNA]</scope>
    <source>
        <strain evidence="2 3">KCTC23259</strain>
    </source>
</reference>
<comment type="caution">
    <text evidence="2">The sequence shown here is derived from an EMBL/GenBank/DDBJ whole genome shotgun (WGS) entry which is preliminary data.</text>
</comment>
<sequence>MKNMNKNTILILALFLISFGTKAQLKFGVRAGLNASNVSFPNLPNKSEKIGFHVGLFTDIPVVEDFMSVQPELSYSTKGTAFKVLSEKQSINMNYVDFFLPVSFKMSDFNINVGPFASYLISTPDYTYYNNNSVLVDAFKKIDAGLTAGLGYNFNKMMIGVRYNQGFIDVTQDNSRALLGSGKNAVGQLSIGYKF</sequence>
<dbReference type="Pfam" id="PF13568">
    <property type="entry name" value="OMP_b-brl_2"/>
    <property type="match status" value="1"/>
</dbReference>
<keyword evidence="3" id="KW-1185">Reference proteome</keyword>